<dbReference type="Proteomes" id="UP000199220">
    <property type="component" value="Unassembled WGS sequence"/>
</dbReference>
<dbReference type="AlphaFoldDB" id="A0A1H5LWV2"/>
<evidence type="ECO:0000256" key="3">
    <source>
        <dbReference type="ARBA" id="ARBA00022449"/>
    </source>
</evidence>
<dbReference type="GO" id="GO:0005886">
    <property type="term" value="C:plasma membrane"/>
    <property type="evidence" value="ECO:0007669"/>
    <property type="project" value="UniProtKB-SubCell"/>
</dbReference>
<feature type="transmembrane region" description="Helical" evidence="9">
    <location>
        <begin position="73"/>
        <end position="93"/>
    </location>
</feature>
<evidence type="ECO:0000256" key="8">
    <source>
        <dbReference type="ARBA" id="ARBA00038435"/>
    </source>
</evidence>
<evidence type="ECO:0000256" key="4">
    <source>
        <dbReference type="ARBA" id="ARBA00022475"/>
    </source>
</evidence>
<evidence type="ECO:0000256" key="1">
    <source>
        <dbReference type="ARBA" id="ARBA00004651"/>
    </source>
</evidence>
<dbReference type="PANTHER" id="PTHR33451">
    <property type="entry name" value="MALATE-2H(+)/NA(+)-LACTATE ANTIPORTER"/>
    <property type="match status" value="1"/>
</dbReference>
<name>A0A1H5LWV2_9MICO</name>
<dbReference type="InterPro" id="IPR018461">
    <property type="entry name" value="Na/H_Antiport_NhaC-like_C"/>
</dbReference>
<keyword evidence="6 9" id="KW-1133">Transmembrane helix</keyword>
<comment type="similarity">
    <text evidence="8">Belongs to the NhaC Na(+)/H(+) (TC 2.A.35) antiporter family.</text>
</comment>
<feature type="domain" description="Na+/H+ antiporter NhaC-like C-terminal" evidence="10">
    <location>
        <begin position="17"/>
        <end position="191"/>
    </location>
</feature>
<evidence type="ECO:0000256" key="7">
    <source>
        <dbReference type="ARBA" id="ARBA00023136"/>
    </source>
</evidence>
<evidence type="ECO:0000313" key="12">
    <source>
        <dbReference type="Proteomes" id="UP000199220"/>
    </source>
</evidence>
<evidence type="ECO:0000256" key="2">
    <source>
        <dbReference type="ARBA" id="ARBA00022448"/>
    </source>
</evidence>
<feature type="transmembrane region" description="Helical" evidence="9">
    <location>
        <begin position="212"/>
        <end position="236"/>
    </location>
</feature>
<evidence type="ECO:0000256" key="9">
    <source>
        <dbReference type="SAM" id="Phobius"/>
    </source>
</evidence>
<feature type="transmembrane region" description="Helical" evidence="9">
    <location>
        <begin position="310"/>
        <end position="331"/>
    </location>
</feature>
<protein>
    <submittedName>
        <fullName evidence="11">Na+/H+ antiporter NhaC</fullName>
    </submittedName>
</protein>
<comment type="subcellular location">
    <subcellularLocation>
        <location evidence="1">Cell membrane</location>
        <topology evidence="1">Multi-pass membrane protein</topology>
    </subcellularLocation>
</comment>
<feature type="transmembrane region" description="Helical" evidence="9">
    <location>
        <begin position="406"/>
        <end position="428"/>
    </location>
</feature>
<evidence type="ECO:0000313" key="11">
    <source>
        <dbReference type="EMBL" id="SEE81585.1"/>
    </source>
</evidence>
<feature type="transmembrane region" description="Helical" evidence="9">
    <location>
        <begin position="448"/>
        <end position="466"/>
    </location>
</feature>
<keyword evidence="4" id="KW-1003">Cell membrane</keyword>
<reference evidence="12" key="1">
    <citation type="submission" date="2016-10" db="EMBL/GenBank/DDBJ databases">
        <authorList>
            <person name="Varghese N."/>
            <person name="Submissions S."/>
        </authorList>
    </citation>
    <scope>NUCLEOTIDE SEQUENCE [LARGE SCALE GENOMIC DNA]</scope>
    <source>
        <strain evidence="12">DSM 21368</strain>
    </source>
</reference>
<evidence type="ECO:0000259" key="10">
    <source>
        <dbReference type="Pfam" id="PF03553"/>
    </source>
</evidence>
<sequence>MTDQKQTDDTLTFRGGWTMAFLPVAIFGAFCVLYFVVLDAFDMTALATGGFIALLIGALLARRYTKFWDAVMAGIGSPTSVSIIVVLFMVGMLGQLIKDSDVSGGFVWIADQAGMSGAVLTLFSFAACCLIAMATGSSIGTMFTAFPIFYPAGVLLGADPTMLAGAIVSGAIFGDNLAPISDTTIISASTQRFRRKEGAADIGGVVTSRARYALVAAGLSAVGFAIFGGAGGAAAVDEAQLAESANPLGLIMLAPMAVMLFVAFRTRNIFLAVTAGLALGTVTALLAGLLEPSGVIGVEDGHATGFLVGGVSALLPTVCLVTAVFGIMGVLRAAGVLDRIVDGLARGRLAGTPRGAEAAIGLGVSATTVLFGGVNSASMLTFGPVADEIGARQGLHPYRRTNVMDCFAMGLSCVIPVFSAFLFIGALLTGGHEGAPELSTVQIFGAAWYPLALTVVLIVAVVTGWGRRFEGPDGVAVRERVEAPVPA</sequence>
<keyword evidence="3" id="KW-0050">Antiport</keyword>
<dbReference type="EMBL" id="FNTX01000002">
    <property type="protein sequence ID" value="SEE81585.1"/>
    <property type="molecule type" value="Genomic_DNA"/>
</dbReference>
<feature type="transmembrane region" description="Helical" evidence="9">
    <location>
        <begin position="43"/>
        <end position="61"/>
    </location>
</feature>
<evidence type="ECO:0000256" key="5">
    <source>
        <dbReference type="ARBA" id="ARBA00022692"/>
    </source>
</evidence>
<proteinExistence type="inferred from homology"/>
<keyword evidence="5 9" id="KW-0812">Transmembrane</keyword>
<gene>
    <name evidence="11" type="ORF">SAMN04488554_3029</name>
</gene>
<dbReference type="Pfam" id="PF03553">
    <property type="entry name" value="Na_H_antiporter"/>
    <property type="match status" value="1"/>
</dbReference>
<organism evidence="11 12">
    <name type="scientific">Ruania alba</name>
    <dbReference type="NCBI Taxonomy" id="648782"/>
    <lineage>
        <taxon>Bacteria</taxon>
        <taxon>Bacillati</taxon>
        <taxon>Actinomycetota</taxon>
        <taxon>Actinomycetes</taxon>
        <taxon>Micrococcales</taxon>
        <taxon>Ruaniaceae</taxon>
        <taxon>Ruania</taxon>
    </lineage>
</organism>
<keyword evidence="2" id="KW-0813">Transport</keyword>
<feature type="transmembrane region" description="Helical" evidence="9">
    <location>
        <begin position="269"/>
        <end position="290"/>
    </location>
</feature>
<dbReference type="PANTHER" id="PTHR33451:SF5">
    <property type="entry name" value="NA+_H+ ANTIPORTER"/>
    <property type="match status" value="1"/>
</dbReference>
<dbReference type="GO" id="GO:0015297">
    <property type="term" value="F:antiporter activity"/>
    <property type="evidence" value="ECO:0007669"/>
    <property type="project" value="UniProtKB-KW"/>
</dbReference>
<dbReference type="STRING" id="648782.SAMN04488554_3029"/>
<evidence type="ECO:0000256" key="6">
    <source>
        <dbReference type="ARBA" id="ARBA00022989"/>
    </source>
</evidence>
<feature type="transmembrane region" description="Helical" evidence="9">
    <location>
        <begin position="20"/>
        <end position="37"/>
    </location>
</feature>
<keyword evidence="7 9" id="KW-0472">Membrane</keyword>
<dbReference type="InterPro" id="IPR052180">
    <property type="entry name" value="NhaC_Na-H+_Antiporter"/>
</dbReference>
<keyword evidence="12" id="KW-1185">Reference proteome</keyword>
<feature type="transmembrane region" description="Helical" evidence="9">
    <location>
        <begin position="113"/>
        <end position="134"/>
    </location>
</feature>
<accession>A0A1H5LWV2</accession>
<feature type="transmembrane region" description="Helical" evidence="9">
    <location>
        <begin position="248"/>
        <end position="264"/>
    </location>
</feature>
<dbReference type="OrthoDB" id="9762978at2"/>
<dbReference type="RefSeq" id="WP_089773891.1">
    <property type="nucleotide sequence ID" value="NZ_FNTX01000002.1"/>
</dbReference>